<dbReference type="EMBL" id="PVTR01000016">
    <property type="protein sequence ID" value="PRY84898.1"/>
    <property type="molecule type" value="Genomic_DNA"/>
</dbReference>
<dbReference type="AlphaFoldDB" id="A0A2T0WDW1"/>
<reference evidence="1 2" key="1">
    <citation type="submission" date="2018-03" db="EMBL/GenBank/DDBJ databases">
        <title>Genomic Encyclopedia of Archaeal and Bacterial Type Strains, Phase II (KMG-II): from individual species to whole genera.</title>
        <authorList>
            <person name="Goeker M."/>
        </authorList>
    </citation>
    <scope>NUCLEOTIDE SEQUENCE [LARGE SCALE GENOMIC DNA]</scope>
    <source>
        <strain evidence="1 2">DSM 27929</strain>
    </source>
</reference>
<evidence type="ECO:0000313" key="1">
    <source>
        <dbReference type="EMBL" id="PRY84898.1"/>
    </source>
</evidence>
<organism evidence="1 2">
    <name type="scientific">Mongoliibacter ruber</name>
    <dbReference type="NCBI Taxonomy" id="1750599"/>
    <lineage>
        <taxon>Bacteria</taxon>
        <taxon>Pseudomonadati</taxon>
        <taxon>Bacteroidota</taxon>
        <taxon>Cytophagia</taxon>
        <taxon>Cytophagales</taxon>
        <taxon>Cyclobacteriaceae</taxon>
        <taxon>Mongoliibacter</taxon>
    </lineage>
</organism>
<keyword evidence="2" id="KW-1185">Reference proteome</keyword>
<gene>
    <name evidence="1" type="ORF">CLW00_11657</name>
</gene>
<comment type="caution">
    <text evidence="1">The sequence shown here is derived from an EMBL/GenBank/DDBJ whole genome shotgun (WGS) entry which is preliminary data.</text>
</comment>
<proteinExistence type="predicted"/>
<sequence>MIPLDPWSYGFYGLQILGITVRDSTSRTALQPLNMRRLDLVLFFEVMNQTCREIKNPGMKL</sequence>
<protein>
    <submittedName>
        <fullName evidence="1">Uncharacterized protein</fullName>
    </submittedName>
</protein>
<name>A0A2T0WDW1_9BACT</name>
<accession>A0A2T0WDW1</accession>
<dbReference type="Proteomes" id="UP000238157">
    <property type="component" value="Unassembled WGS sequence"/>
</dbReference>
<evidence type="ECO:0000313" key="2">
    <source>
        <dbReference type="Proteomes" id="UP000238157"/>
    </source>
</evidence>